<dbReference type="KEGG" id="sdyn:Mal52_60740"/>
<evidence type="ECO:0000259" key="2">
    <source>
        <dbReference type="Pfam" id="PF01747"/>
    </source>
</evidence>
<dbReference type="EMBL" id="CP036276">
    <property type="protein sequence ID" value="QDU47539.1"/>
    <property type="molecule type" value="Genomic_DNA"/>
</dbReference>
<dbReference type="InterPro" id="IPR014729">
    <property type="entry name" value="Rossmann-like_a/b/a_fold"/>
</dbReference>
<evidence type="ECO:0000313" key="4">
    <source>
        <dbReference type="EMBL" id="QDU47539.1"/>
    </source>
</evidence>
<keyword evidence="4" id="KW-0548">Nucleotidyltransferase</keyword>
<evidence type="ECO:0000313" key="5">
    <source>
        <dbReference type="Proteomes" id="UP000319383"/>
    </source>
</evidence>
<evidence type="ECO:0000259" key="3">
    <source>
        <dbReference type="Pfam" id="PF14306"/>
    </source>
</evidence>
<comment type="pathway">
    <text evidence="1">Sulfur metabolism; hydrogen sulfide biosynthesis; sulfite from sulfate: step 1/3.</text>
</comment>
<dbReference type="InterPro" id="IPR024951">
    <property type="entry name" value="Sulfurylase_cat_dom"/>
</dbReference>
<evidence type="ECO:0000256" key="1">
    <source>
        <dbReference type="ARBA" id="ARBA00005048"/>
    </source>
</evidence>
<dbReference type="SUPFAM" id="SSF88697">
    <property type="entry name" value="PUA domain-like"/>
    <property type="match status" value="1"/>
</dbReference>
<organism evidence="4 5">
    <name type="scientific">Symmachiella dynata</name>
    <dbReference type="NCBI Taxonomy" id="2527995"/>
    <lineage>
        <taxon>Bacteria</taxon>
        <taxon>Pseudomonadati</taxon>
        <taxon>Planctomycetota</taxon>
        <taxon>Planctomycetia</taxon>
        <taxon>Planctomycetales</taxon>
        <taxon>Planctomycetaceae</taxon>
        <taxon>Symmachiella</taxon>
    </lineage>
</organism>
<dbReference type="GO" id="GO:0004781">
    <property type="term" value="F:sulfate adenylyltransferase (ATP) activity"/>
    <property type="evidence" value="ECO:0007669"/>
    <property type="project" value="UniProtKB-EC"/>
</dbReference>
<dbReference type="EC" id="2.7.7.4" evidence="4"/>
<dbReference type="Pfam" id="PF14306">
    <property type="entry name" value="PUA_2"/>
    <property type="match status" value="1"/>
</dbReference>
<dbReference type="Proteomes" id="UP000319383">
    <property type="component" value="Chromosome"/>
</dbReference>
<dbReference type="PANTHER" id="PTHR43509">
    <property type="match status" value="1"/>
</dbReference>
<feature type="domain" description="Sulphate adenylyltransferase catalytic" evidence="2">
    <location>
        <begin position="183"/>
        <end position="417"/>
    </location>
</feature>
<gene>
    <name evidence="4" type="primary">sat</name>
    <name evidence="4" type="ORF">Mal52_60740</name>
</gene>
<keyword evidence="4" id="KW-0808">Transferase</keyword>
<feature type="domain" description="ATP-sulfurylase PUA-like" evidence="3">
    <location>
        <begin position="9"/>
        <end position="173"/>
    </location>
</feature>
<proteinExistence type="predicted"/>
<dbReference type="Gene3D" id="3.10.400.10">
    <property type="entry name" value="Sulfate adenylyltransferase"/>
    <property type="match status" value="1"/>
</dbReference>
<dbReference type="Pfam" id="PF01747">
    <property type="entry name" value="ATP-sulfurylase"/>
    <property type="match status" value="1"/>
</dbReference>
<accession>A0A517ZYI0</accession>
<dbReference type="InterPro" id="IPR015947">
    <property type="entry name" value="PUA-like_sf"/>
</dbReference>
<dbReference type="PANTHER" id="PTHR43509:SF1">
    <property type="entry name" value="SULFATE ADENYLYLTRANSFERASE"/>
    <property type="match status" value="1"/>
</dbReference>
<sequence length="422" mass="46271">MRTHMADLIPPHGGLTEPVCCTVSADDIDSFRSEAAKLPQVPVSAADLSTVYRLGDGTLSPLTGPMDSATYNRVLDESVIEVNGTKYAWTIPISLPVTSELAVSLSAGQKVALTNPDGEIVATLDVTDVFEWDKPRYIKSVYLTERTDHPGADMVLKGDADKTHLIGGEIRVLPQPKNAAFGQYVLSPREVRKKLAETGWDSVVAFQTRNPLHRAHEYALVYALEKLLKDGKNAGACLNPLIGETKSDDVNAEIRMQTYEKLISDRAMGDGDSDPELWSSRGESVPDRVILLGLDIKMFYGGPKEAVMHAIYRQNLGFTNIVIGRKHADAPYQDGTAIWGDFDAQEIFNNLNGALEIKPVNVGFAAYYESLGRVDLMENHSEEKPVFISGKQVRATLQAGEMVDPRIMRESTSKILAAAMHQ</sequence>
<name>A0A517ZYI0_9PLAN</name>
<keyword evidence="5" id="KW-1185">Reference proteome</keyword>
<dbReference type="SUPFAM" id="SSF52374">
    <property type="entry name" value="Nucleotidylyl transferase"/>
    <property type="match status" value="1"/>
</dbReference>
<dbReference type="InterPro" id="IPR025980">
    <property type="entry name" value="ATP-Sase_PUA-like_dom"/>
</dbReference>
<protein>
    <submittedName>
        <fullName evidence="4">Sulfate adenylyltransferase</fullName>
        <ecNumber evidence="4">2.7.7.4</ecNumber>
    </submittedName>
</protein>
<dbReference type="AlphaFoldDB" id="A0A517ZYI0"/>
<reference evidence="4 5" key="1">
    <citation type="submission" date="2019-02" db="EMBL/GenBank/DDBJ databases">
        <title>Deep-cultivation of Planctomycetes and their phenomic and genomic characterization uncovers novel biology.</title>
        <authorList>
            <person name="Wiegand S."/>
            <person name="Jogler M."/>
            <person name="Boedeker C."/>
            <person name="Pinto D."/>
            <person name="Vollmers J."/>
            <person name="Rivas-Marin E."/>
            <person name="Kohn T."/>
            <person name="Peeters S.H."/>
            <person name="Heuer A."/>
            <person name="Rast P."/>
            <person name="Oberbeckmann S."/>
            <person name="Bunk B."/>
            <person name="Jeske O."/>
            <person name="Meyerdierks A."/>
            <person name="Storesund J.E."/>
            <person name="Kallscheuer N."/>
            <person name="Luecker S."/>
            <person name="Lage O.M."/>
            <person name="Pohl T."/>
            <person name="Merkel B.J."/>
            <person name="Hornburger P."/>
            <person name="Mueller R.-W."/>
            <person name="Bruemmer F."/>
            <person name="Labrenz M."/>
            <person name="Spormann A.M."/>
            <person name="Op den Camp H."/>
            <person name="Overmann J."/>
            <person name="Amann R."/>
            <person name="Jetten M.S.M."/>
            <person name="Mascher T."/>
            <person name="Medema M.H."/>
            <person name="Devos D.P."/>
            <person name="Kaster A.-K."/>
            <person name="Ovreas L."/>
            <person name="Rohde M."/>
            <person name="Galperin M.Y."/>
            <person name="Jogler C."/>
        </authorList>
    </citation>
    <scope>NUCLEOTIDE SEQUENCE [LARGE SCALE GENOMIC DNA]</scope>
    <source>
        <strain evidence="4 5">Mal52</strain>
    </source>
</reference>
<dbReference type="Gene3D" id="3.40.50.620">
    <property type="entry name" value="HUPs"/>
    <property type="match status" value="1"/>
</dbReference>